<dbReference type="NCBIfam" id="TIGR01730">
    <property type="entry name" value="RND_mfp"/>
    <property type="match status" value="1"/>
</dbReference>
<keyword evidence="2" id="KW-0175">Coiled coil</keyword>
<protein>
    <submittedName>
        <fullName evidence="5">Efflux RND transporter periplasmic adaptor subunit</fullName>
    </submittedName>
</protein>
<keyword evidence="3" id="KW-0732">Signal</keyword>
<feature type="domain" description="Multidrug resistance protein MdtA-like barrel-sandwich hybrid" evidence="4">
    <location>
        <begin position="49"/>
        <end position="180"/>
    </location>
</feature>
<dbReference type="SUPFAM" id="SSF111369">
    <property type="entry name" value="HlyD-like secretion proteins"/>
    <property type="match status" value="1"/>
</dbReference>
<feature type="signal peptide" evidence="3">
    <location>
        <begin position="1"/>
        <end position="20"/>
    </location>
</feature>
<proteinExistence type="inferred from homology"/>
<organism evidence="5 6">
    <name type="scientific">Roseinatronobacter domitianus</name>
    <dbReference type="NCBI Taxonomy" id="2940293"/>
    <lineage>
        <taxon>Bacteria</taxon>
        <taxon>Pseudomonadati</taxon>
        <taxon>Pseudomonadota</taxon>
        <taxon>Alphaproteobacteria</taxon>
        <taxon>Rhodobacterales</taxon>
        <taxon>Paracoccaceae</taxon>
        <taxon>Roseinatronobacter</taxon>
    </lineage>
</organism>
<dbReference type="RefSeq" id="WP_249060506.1">
    <property type="nucleotide sequence ID" value="NZ_JALZWP010000020.1"/>
</dbReference>
<evidence type="ECO:0000256" key="3">
    <source>
        <dbReference type="SAM" id="SignalP"/>
    </source>
</evidence>
<dbReference type="Pfam" id="PF25917">
    <property type="entry name" value="BSH_RND"/>
    <property type="match status" value="1"/>
</dbReference>
<evidence type="ECO:0000256" key="2">
    <source>
        <dbReference type="SAM" id="Coils"/>
    </source>
</evidence>
<comment type="similarity">
    <text evidence="1">Belongs to the membrane fusion protein (MFP) (TC 8.A.1) family.</text>
</comment>
<evidence type="ECO:0000256" key="1">
    <source>
        <dbReference type="ARBA" id="ARBA00009477"/>
    </source>
</evidence>
<feature type="chain" id="PRO_5046546075" evidence="3">
    <location>
        <begin position="21"/>
        <end position="321"/>
    </location>
</feature>
<dbReference type="Proteomes" id="UP001202550">
    <property type="component" value="Unassembled WGS sequence"/>
</dbReference>
<accession>A0ABT0M6I6</accession>
<name>A0ABT0M6I6_9RHOB</name>
<dbReference type="Gene3D" id="1.10.287.470">
    <property type="entry name" value="Helix hairpin bin"/>
    <property type="match status" value="1"/>
</dbReference>
<dbReference type="InterPro" id="IPR006143">
    <property type="entry name" value="RND_pump_MFP"/>
</dbReference>
<gene>
    <name evidence="5" type="ORF">M3N55_14765</name>
</gene>
<dbReference type="Gene3D" id="2.40.420.20">
    <property type="match status" value="1"/>
</dbReference>
<sequence length="321" mass="33849">MRMQLVALIGFLAAAPVAFADTLTLSLQPVTDWKAVYGQIEPQTRLPARARLGGTLVTLDVAEGDRVEAGQVLARVVDEKLELRLRSIDAQEQSLQSQLTNAQSELERAEALLERGVTTAQRLDALRTQVDVLRGQIEANRAERSVVEQQASEGEVLAPIAGLVLTVPAAAGAVVMPGEAVATLGGGGFFLRLAIPERHARALSEGDEIAIDGAGDSATGRIARIYPQIDDGRVSADVSVDGLSDAFVAARVLVRLAVGSRSALLVPQGAITTRAGLDFVTVDAPQQVERVVMLGQLHELDGTVMREVLSGLSAGDTVVLK</sequence>
<dbReference type="Gene3D" id="2.40.50.100">
    <property type="match status" value="1"/>
</dbReference>
<evidence type="ECO:0000313" key="5">
    <source>
        <dbReference type="EMBL" id="MCL1629995.1"/>
    </source>
</evidence>
<keyword evidence="6" id="KW-1185">Reference proteome</keyword>
<dbReference type="InterPro" id="IPR058625">
    <property type="entry name" value="MdtA-like_BSH"/>
</dbReference>
<dbReference type="PANTHER" id="PTHR30469">
    <property type="entry name" value="MULTIDRUG RESISTANCE PROTEIN MDTA"/>
    <property type="match status" value="1"/>
</dbReference>
<evidence type="ECO:0000259" key="4">
    <source>
        <dbReference type="Pfam" id="PF25917"/>
    </source>
</evidence>
<dbReference type="EMBL" id="JALZWP010000020">
    <property type="protein sequence ID" value="MCL1629995.1"/>
    <property type="molecule type" value="Genomic_DNA"/>
</dbReference>
<comment type="caution">
    <text evidence="5">The sequence shown here is derived from an EMBL/GenBank/DDBJ whole genome shotgun (WGS) entry which is preliminary data.</text>
</comment>
<feature type="coiled-coil region" evidence="2">
    <location>
        <begin position="85"/>
        <end position="143"/>
    </location>
</feature>
<reference evidence="5 6" key="1">
    <citation type="submission" date="2022-05" db="EMBL/GenBank/DDBJ databases">
        <title>Seasonal and diel survey of microbial diversity of the Tyrrhenian coast.</title>
        <authorList>
            <person name="Gattoni G."/>
            <person name="Corral P."/>
        </authorList>
    </citation>
    <scope>NUCLEOTIDE SEQUENCE [LARGE SCALE GENOMIC DNA]</scope>
    <source>
        <strain evidence="5 6">V10</strain>
    </source>
</reference>
<dbReference type="PANTHER" id="PTHR30469:SF15">
    <property type="entry name" value="HLYD FAMILY OF SECRETION PROTEINS"/>
    <property type="match status" value="1"/>
</dbReference>
<evidence type="ECO:0000313" key="6">
    <source>
        <dbReference type="Proteomes" id="UP001202550"/>
    </source>
</evidence>